<dbReference type="Gene3D" id="3.30.70.270">
    <property type="match status" value="1"/>
</dbReference>
<evidence type="ECO:0000259" key="3">
    <source>
        <dbReference type="PROSITE" id="PS50887"/>
    </source>
</evidence>
<dbReference type="SUPFAM" id="SSF55781">
    <property type="entry name" value="GAF domain-like"/>
    <property type="match status" value="1"/>
</dbReference>
<evidence type="ECO:0000256" key="2">
    <source>
        <dbReference type="ARBA" id="ARBA00034247"/>
    </source>
</evidence>
<sequence length="339" mass="37816">MPHPDAPPLPENEAQRLQALRRYDILDTPPEQAFDDLSMLARLVCDTPTALINLIDDERQWTKSAVGAEVSELPRSLSLCAHAILQPDVLMEVPDALADPRFAHNPMVTREGGLRFYAGVPLVTAEGHALGSLCVIDVRPRRLDDAQREALRALGRQVVTQLELRRLARWFQTQSTVDELTQVWNRRAFDQRLADEWARHGRRTEPLGLLMIDVDHFKRYNDELGHPAGDRVLSEVASVVGDALRGTDHLSRYGGEEFVAILPTTGVNGAMPVAQRVRQAVERHAWQPRGVTVSVGLASLVPAKDVPAQQLLERADHALLLAKRRGRNRVEAFAGWQPL</sequence>
<dbReference type="InterPro" id="IPR029016">
    <property type="entry name" value="GAF-like_dom_sf"/>
</dbReference>
<protein>
    <recommendedName>
        <fullName evidence="1">diguanylate cyclase</fullName>
        <ecNumber evidence="1">2.7.7.65</ecNumber>
    </recommendedName>
</protein>
<accession>A0ABW2QDK1</accession>
<dbReference type="InterPro" id="IPR029787">
    <property type="entry name" value="Nucleotide_cyclase"/>
</dbReference>
<dbReference type="InterPro" id="IPR050469">
    <property type="entry name" value="Diguanylate_Cyclase"/>
</dbReference>
<dbReference type="CDD" id="cd01949">
    <property type="entry name" value="GGDEF"/>
    <property type="match status" value="1"/>
</dbReference>
<dbReference type="SUPFAM" id="SSF55073">
    <property type="entry name" value="Nucleotide cyclase"/>
    <property type="match status" value="1"/>
</dbReference>
<evidence type="ECO:0000313" key="4">
    <source>
        <dbReference type="EMBL" id="MFC7407553.1"/>
    </source>
</evidence>
<dbReference type="PANTHER" id="PTHR45138:SF9">
    <property type="entry name" value="DIGUANYLATE CYCLASE DGCM-RELATED"/>
    <property type="match status" value="1"/>
</dbReference>
<keyword evidence="5" id="KW-1185">Reference proteome</keyword>
<comment type="catalytic activity">
    <reaction evidence="2">
        <text>2 GTP = 3',3'-c-di-GMP + 2 diphosphate</text>
        <dbReference type="Rhea" id="RHEA:24898"/>
        <dbReference type="ChEBI" id="CHEBI:33019"/>
        <dbReference type="ChEBI" id="CHEBI:37565"/>
        <dbReference type="ChEBI" id="CHEBI:58805"/>
        <dbReference type="EC" id="2.7.7.65"/>
    </reaction>
</comment>
<proteinExistence type="predicted"/>
<dbReference type="NCBIfam" id="TIGR00254">
    <property type="entry name" value="GGDEF"/>
    <property type="match status" value="1"/>
</dbReference>
<evidence type="ECO:0000313" key="5">
    <source>
        <dbReference type="Proteomes" id="UP001596501"/>
    </source>
</evidence>
<feature type="domain" description="GGDEF" evidence="3">
    <location>
        <begin position="205"/>
        <end position="335"/>
    </location>
</feature>
<dbReference type="Pfam" id="PF01590">
    <property type="entry name" value="GAF"/>
    <property type="match status" value="1"/>
</dbReference>
<gene>
    <name evidence="4" type="ORF">ACFQPB_01620</name>
</gene>
<dbReference type="Gene3D" id="3.30.450.40">
    <property type="match status" value="1"/>
</dbReference>
<dbReference type="Pfam" id="PF00990">
    <property type="entry name" value="GGDEF"/>
    <property type="match status" value="1"/>
</dbReference>
<dbReference type="EC" id="2.7.7.65" evidence="1"/>
<evidence type="ECO:0000256" key="1">
    <source>
        <dbReference type="ARBA" id="ARBA00012528"/>
    </source>
</evidence>
<reference evidence="5" key="1">
    <citation type="journal article" date="2019" name="Int. J. Syst. Evol. Microbiol.">
        <title>The Global Catalogue of Microorganisms (GCM) 10K type strain sequencing project: providing services to taxonomists for standard genome sequencing and annotation.</title>
        <authorList>
            <consortium name="The Broad Institute Genomics Platform"/>
            <consortium name="The Broad Institute Genome Sequencing Center for Infectious Disease"/>
            <person name="Wu L."/>
            <person name="Ma J."/>
        </authorList>
    </citation>
    <scope>NUCLEOTIDE SEQUENCE [LARGE SCALE GENOMIC DNA]</scope>
    <source>
        <strain evidence="5">CGMCC 1.12371</strain>
    </source>
</reference>
<dbReference type="Proteomes" id="UP001596501">
    <property type="component" value="Unassembled WGS sequence"/>
</dbReference>
<dbReference type="SMART" id="SM00267">
    <property type="entry name" value="GGDEF"/>
    <property type="match status" value="1"/>
</dbReference>
<dbReference type="PROSITE" id="PS50887">
    <property type="entry name" value="GGDEF"/>
    <property type="match status" value="1"/>
</dbReference>
<dbReference type="InterPro" id="IPR000160">
    <property type="entry name" value="GGDEF_dom"/>
</dbReference>
<name>A0ABW2QDK1_9BURK</name>
<dbReference type="RefSeq" id="WP_382219238.1">
    <property type="nucleotide sequence ID" value="NZ_JBHTCA010000001.1"/>
</dbReference>
<dbReference type="InterPro" id="IPR003018">
    <property type="entry name" value="GAF"/>
</dbReference>
<comment type="caution">
    <text evidence="4">The sequence shown here is derived from an EMBL/GenBank/DDBJ whole genome shotgun (WGS) entry which is preliminary data.</text>
</comment>
<dbReference type="SMART" id="SM00065">
    <property type="entry name" value="GAF"/>
    <property type="match status" value="1"/>
</dbReference>
<dbReference type="PANTHER" id="PTHR45138">
    <property type="entry name" value="REGULATORY COMPONENTS OF SENSORY TRANSDUCTION SYSTEM"/>
    <property type="match status" value="1"/>
</dbReference>
<dbReference type="InterPro" id="IPR043128">
    <property type="entry name" value="Rev_trsase/Diguanyl_cyclase"/>
</dbReference>
<dbReference type="EMBL" id="JBHTCA010000001">
    <property type="protein sequence ID" value="MFC7407553.1"/>
    <property type="molecule type" value="Genomic_DNA"/>
</dbReference>
<organism evidence="4 5">
    <name type="scientific">Hydrogenophaga atypica</name>
    <dbReference type="NCBI Taxonomy" id="249409"/>
    <lineage>
        <taxon>Bacteria</taxon>
        <taxon>Pseudomonadati</taxon>
        <taxon>Pseudomonadota</taxon>
        <taxon>Betaproteobacteria</taxon>
        <taxon>Burkholderiales</taxon>
        <taxon>Comamonadaceae</taxon>
        <taxon>Hydrogenophaga</taxon>
    </lineage>
</organism>